<sequence>MRRNAFSRFQSNEIGAITVEWVVLTALITGIIIASKDSFAAALGIHSDNISEELTNSEIVRAGANGAHSDTFGDGAGRWTGGGVYDVPGFGEILGHITGTPGGEQSVSHDFIMASNVDESVITFDLFSFDGIGEGDAGIFYINGVEVGRVTGGDATLVTSSVDGVTIETTTVSTGDNLGGYGDPNTATDSELDDTHTIVKITLDDPDDAVTFGFGSTANQGENQGDHNYESYGIDNFSITGVDQS</sequence>
<feature type="transmembrane region" description="Helical" evidence="1">
    <location>
        <begin position="12"/>
        <end position="34"/>
    </location>
</feature>
<evidence type="ECO:0000256" key="1">
    <source>
        <dbReference type="SAM" id="Phobius"/>
    </source>
</evidence>
<comment type="caution">
    <text evidence="2">The sequence shown here is derived from an EMBL/GenBank/DDBJ whole genome shotgun (WGS) entry which is preliminary data.</text>
</comment>
<keyword evidence="3" id="KW-1185">Reference proteome</keyword>
<evidence type="ECO:0000313" key="2">
    <source>
        <dbReference type="EMBL" id="KIT16840.1"/>
    </source>
</evidence>
<name>A0A0D1EME0_9RHOB</name>
<dbReference type="STRING" id="935700.jaqu_13360"/>
<evidence type="ECO:0000313" key="3">
    <source>
        <dbReference type="Proteomes" id="UP000032232"/>
    </source>
</evidence>
<organism evidence="2 3">
    <name type="scientific">Jannaschia aquimarina</name>
    <dbReference type="NCBI Taxonomy" id="935700"/>
    <lineage>
        <taxon>Bacteria</taxon>
        <taxon>Pseudomonadati</taxon>
        <taxon>Pseudomonadota</taxon>
        <taxon>Alphaproteobacteria</taxon>
        <taxon>Rhodobacterales</taxon>
        <taxon>Roseobacteraceae</taxon>
        <taxon>Jannaschia</taxon>
    </lineage>
</organism>
<proteinExistence type="predicted"/>
<keyword evidence="1" id="KW-0472">Membrane</keyword>
<reference evidence="2 3" key="1">
    <citation type="submission" date="2015-02" db="EMBL/GenBank/DDBJ databases">
        <title>Genome Sequence of Jannaschia aquimarina DSM28248, a member of the Roseobacter clade.</title>
        <authorList>
            <person name="Voget S."/>
            <person name="Daniel R."/>
        </authorList>
    </citation>
    <scope>NUCLEOTIDE SEQUENCE [LARGE SCALE GENOMIC DNA]</scope>
    <source>
        <strain evidence="2 3">GSW-M26</strain>
    </source>
</reference>
<dbReference type="PATRIC" id="fig|935700.4.peg.1391"/>
<dbReference type="RefSeq" id="WP_043918178.1">
    <property type="nucleotide sequence ID" value="NZ_FZPF01000006.1"/>
</dbReference>
<dbReference type="AlphaFoldDB" id="A0A0D1EME0"/>
<accession>A0A0D1EME0</accession>
<keyword evidence="1" id="KW-0812">Transmembrane</keyword>
<protein>
    <submittedName>
        <fullName evidence="2">Uncharacterized protein</fullName>
    </submittedName>
</protein>
<gene>
    <name evidence="2" type="ORF">jaqu_13360</name>
</gene>
<dbReference type="EMBL" id="JYFE01000025">
    <property type="protein sequence ID" value="KIT16840.1"/>
    <property type="molecule type" value="Genomic_DNA"/>
</dbReference>
<dbReference type="OrthoDB" id="5525128at2"/>
<keyword evidence="1" id="KW-1133">Transmembrane helix</keyword>
<dbReference type="Proteomes" id="UP000032232">
    <property type="component" value="Unassembled WGS sequence"/>
</dbReference>